<dbReference type="Pfam" id="PF00072">
    <property type="entry name" value="Response_reg"/>
    <property type="match status" value="1"/>
</dbReference>
<reference evidence="3 4" key="1">
    <citation type="submission" date="2024-03" db="EMBL/GenBank/DDBJ databases">
        <title>High-quality draft genome sequence of Oceanobacter sp. wDCs-4.</title>
        <authorList>
            <person name="Dong C."/>
        </authorList>
    </citation>
    <scope>NUCLEOTIDE SEQUENCE [LARGE SCALE GENOMIC DNA]</scope>
    <source>
        <strain evidence="4">wDCs-4</strain>
    </source>
</reference>
<dbReference type="InterPro" id="IPR001789">
    <property type="entry name" value="Sig_transdc_resp-reg_receiver"/>
</dbReference>
<dbReference type="Proteomes" id="UP001620597">
    <property type="component" value="Unassembled WGS sequence"/>
</dbReference>
<protein>
    <submittedName>
        <fullName evidence="3">Response regulator</fullName>
    </submittedName>
</protein>
<organism evidence="3 4">
    <name type="scientific">Oceanobacter antarcticus</name>
    <dbReference type="NCBI Taxonomy" id="3133425"/>
    <lineage>
        <taxon>Bacteria</taxon>
        <taxon>Pseudomonadati</taxon>
        <taxon>Pseudomonadota</taxon>
        <taxon>Gammaproteobacteria</taxon>
        <taxon>Oceanospirillales</taxon>
        <taxon>Oceanospirillaceae</taxon>
        <taxon>Oceanobacter</taxon>
    </lineage>
</organism>
<name>A0ABW8NF11_9GAMM</name>
<feature type="domain" description="Response regulatory" evidence="2">
    <location>
        <begin position="4"/>
        <end position="122"/>
    </location>
</feature>
<keyword evidence="4" id="KW-1185">Reference proteome</keyword>
<gene>
    <name evidence="3" type="ORF">WG929_03850</name>
</gene>
<dbReference type="SUPFAM" id="SSF52172">
    <property type="entry name" value="CheY-like"/>
    <property type="match status" value="1"/>
</dbReference>
<evidence type="ECO:0000313" key="3">
    <source>
        <dbReference type="EMBL" id="MFK4751538.1"/>
    </source>
</evidence>
<dbReference type="PROSITE" id="PS50110">
    <property type="entry name" value="RESPONSE_REGULATORY"/>
    <property type="match status" value="1"/>
</dbReference>
<sequence>MAPKCLVADDSLYARMIMKDVIRRIFPDAEFHEAGSGEAAIITAESTGYDFDWYLLDVNMAPSDGVATSKQLMAVGVDASKIALVTGNRSSNLIEEANALGVQYVSKAISPEDIGLFVERLRTFFGRS</sequence>
<evidence type="ECO:0000259" key="2">
    <source>
        <dbReference type="PROSITE" id="PS50110"/>
    </source>
</evidence>
<dbReference type="RefSeq" id="WP_416204983.1">
    <property type="nucleotide sequence ID" value="NZ_JBBKTX010000003.1"/>
</dbReference>
<dbReference type="CDD" id="cd00156">
    <property type="entry name" value="REC"/>
    <property type="match status" value="1"/>
</dbReference>
<dbReference type="Gene3D" id="3.40.50.2300">
    <property type="match status" value="1"/>
</dbReference>
<keyword evidence="1" id="KW-0597">Phosphoprotein</keyword>
<feature type="modified residue" description="4-aspartylphosphate" evidence="1">
    <location>
        <position position="57"/>
    </location>
</feature>
<dbReference type="SMART" id="SM00448">
    <property type="entry name" value="REC"/>
    <property type="match status" value="1"/>
</dbReference>
<evidence type="ECO:0000313" key="4">
    <source>
        <dbReference type="Proteomes" id="UP001620597"/>
    </source>
</evidence>
<dbReference type="InterPro" id="IPR011006">
    <property type="entry name" value="CheY-like_superfamily"/>
</dbReference>
<proteinExistence type="predicted"/>
<dbReference type="EMBL" id="JBBKTX010000003">
    <property type="protein sequence ID" value="MFK4751538.1"/>
    <property type="molecule type" value="Genomic_DNA"/>
</dbReference>
<evidence type="ECO:0000256" key="1">
    <source>
        <dbReference type="PROSITE-ProRule" id="PRU00169"/>
    </source>
</evidence>
<accession>A0ABW8NF11</accession>
<comment type="caution">
    <text evidence="3">The sequence shown here is derived from an EMBL/GenBank/DDBJ whole genome shotgun (WGS) entry which is preliminary data.</text>
</comment>